<keyword evidence="1" id="KW-0255">Endonuclease</keyword>
<dbReference type="EMBL" id="JASDAP010000001">
    <property type="protein sequence ID" value="KAK1906877.1"/>
    <property type="molecule type" value="Genomic_DNA"/>
</dbReference>
<reference evidence="1" key="1">
    <citation type="submission" date="2023-04" db="EMBL/GenBank/DDBJ databases">
        <title>Chromosome-level genome of Chaenocephalus aceratus.</title>
        <authorList>
            <person name="Park H."/>
        </authorList>
    </citation>
    <scope>NUCLEOTIDE SEQUENCE</scope>
    <source>
        <strain evidence="1">DE</strain>
        <tissue evidence="1">Muscle</tissue>
    </source>
</reference>
<evidence type="ECO:0000313" key="1">
    <source>
        <dbReference type="EMBL" id="KAK1906877.1"/>
    </source>
</evidence>
<keyword evidence="1" id="KW-0378">Hydrolase</keyword>
<name>A0AAD9FL53_DISEL</name>
<evidence type="ECO:0000313" key="2">
    <source>
        <dbReference type="Proteomes" id="UP001228049"/>
    </source>
</evidence>
<gene>
    <name evidence="1" type="ORF">KUDE01_009273</name>
</gene>
<proteinExistence type="predicted"/>
<accession>A0AAD9FL53</accession>
<organism evidence="1 2">
    <name type="scientific">Dissostichus eleginoides</name>
    <name type="common">Patagonian toothfish</name>
    <name type="synonym">Dissostichus amissus</name>
    <dbReference type="NCBI Taxonomy" id="100907"/>
    <lineage>
        <taxon>Eukaryota</taxon>
        <taxon>Metazoa</taxon>
        <taxon>Chordata</taxon>
        <taxon>Craniata</taxon>
        <taxon>Vertebrata</taxon>
        <taxon>Euteleostomi</taxon>
        <taxon>Actinopterygii</taxon>
        <taxon>Neopterygii</taxon>
        <taxon>Teleostei</taxon>
        <taxon>Neoteleostei</taxon>
        <taxon>Acanthomorphata</taxon>
        <taxon>Eupercaria</taxon>
        <taxon>Perciformes</taxon>
        <taxon>Notothenioidei</taxon>
        <taxon>Nototheniidae</taxon>
        <taxon>Dissostichus</taxon>
    </lineage>
</organism>
<comment type="caution">
    <text evidence="1">The sequence shown here is derived from an EMBL/GenBank/DDBJ whole genome shotgun (WGS) entry which is preliminary data.</text>
</comment>
<sequence length="74" mass="8492">MGQPLLSTPINKPWPPMTLYKSCSFGNALTHSYRHHNLALVKVLHILTLAHFSCFKHISFEDEVFTFCVTYPTL</sequence>
<keyword evidence="2" id="KW-1185">Reference proteome</keyword>
<keyword evidence="1" id="KW-0540">Nuclease</keyword>
<dbReference type="Proteomes" id="UP001228049">
    <property type="component" value="Unassembled WGS sequence"/>
</dbReference>
<dbReference type="GO" id="GO:0004519">
    <property type="term" value="F:endonuclease activity"/>
    <property type="evidence" value="ECO:0007669"/>
    <property type="project" value="UniProtKB-KW"/>
</dbReference>
<protein>
    <submittedName>
        <fullName evidence="1">Crossover junction endonuclease mus81</fullName>
    </submittedName>
</protein>
<dbReference type="AlphaFoldDB" id="A0AAD9FL53"/>